<reference evidence="11 12" key="1">
    <citation type="submission" date="2019-02" db="EMBL/GenBank/DDBJ databases">
        <title>Deep-cultivation of Planctomycetes and their phenomic and genomic characterization uncovers novel biology.</title>
        <authorList>
            <person name="Wiegand S."/>
            <person name="Jogler M."/>
            <person name="Boedeker C."/>
            <person name="Pinto D."/>
            <person name="Vollmers J."/>
            <person name="Rivas-Marin E."/>
            <person name="Kohn T."/>
            <person name="Peeters S.H."/>
            <person name="Heuer A."/>
            <person name="Rast P."/>
            <person name="Oberbeckmann S."/>
            <person name="Bunk B."/>
            <person name="Jeske O."/>
            <person name="Meyerdierks A."/>
            <person name="Storesund J.E."/>
            <person name="Kallscheuer N."/>
            <person name="Luecker S."/>
            <person name="Lage O.M."/>
            <person name="Pohl T."/>
            <person name="Merkel B.J."/>
            <person name="Hornburger P."/>
            <person name="Mueller R.-W."/>
            <person name="Bruemmer F."/>
            <person name="Labrenz M."/>
            <person name="Spormann A.M."/>
            <person name="Op den Camp H."/>
            <person name="Overmann J."/>
            <person name="Amann R."/>
            <person name="Jetten M.S.M."/>
            <person name="Mascher T."/>
            <person name="Medema M.H."/>
            <person name="Devos D.P."/>
            <person name="Kaster A.-K."/>
            <person name="Ovreas L."/>
            <person name="Rohde M."/>
            <person name="Galperin M.Y."/>
            <person name="Jogler C."/>
        </authorList>
    </citation>
    <scope>NUCLEOTIDE SEQUENCE [LARGE SCALE GENOMIC DNA]</scope>
    <source>
        <strain evidence="11 12">CA12</strain>
    </source>
</reference>
<dbReference type="EMBL" id="CP036265">
    <property type="protein sequence ID" value="QDT18170.1"/>
    <property type="molecule type" value="Genomic_DNA"/>
</dbReference>
<evidence type="ECO:0000313" key="12">
    <source>
        <dbReference type="Proteomes" id="UP000318741"/>
    </source>
</evidence>
<evidence type="ECO:0000256" key="4">
    <source>
        <dbReference type="ARBA" id="ARBA00022475"/>
    </source>
</evidence>
<evidence type="ECO:0000256" key="5">
    <source>
        <dbReference type="ARBA" id="ARBA00022692"/>
    </source>
</evidence>
<proteinExistence type="inferred from homology"/>
<evidence type="ECO:0000259" key="10">
    <source>
        <dbReference type="PROSITE" id="PS51012"/>
    </source>
</evidence>
<dbReference type="InterPro" id="IPR047817">
    <property type="entry name" value="ABC2_TM_bact-type"/>
</dbReference>
<name>A0A517PFL9_9PLAN</name>
<keyword evidence="5 8" id="KW-0812">Transmembrane</keyword>
<evidence type="ECO:0000256" key="7">
    <source>
        <dbReference type="ARBA" id="ARBA00023136"/>
    </source>
</evidence>
<dbReference type="RefSeq" id="WP_145361135.1">
    <property type="nucleotide sequence ID" value="NZ_CP036265.1"/>
</dbReference>
<dbReference type="AlphaFoldDB" id="A0A517PFL9"/>
<sequence length="467" mass="49170">MSALVITAKDLLLLVRDRRTAAMLLILPLSFIAIIGLTTGRLPGLGGAAPAVRVVVADAIDYDAIGAGGFEDPPDAPPAPDLLPSPAFPPAEAAAERTKAHNTVAEVLEGLNAKEVGGIRADTPEHWATILDDHLAGSLPDDPAEAARALVDRGLVDQAVIFGPSFYRRAYTVDADALFGSNEGPLANGNLAPLDVTLYSGDEEEPSGGIRLAVAGLVIPRLGRLLICRNPRAATALPGACDRIAAEANAPPREIPLSTPPAGGGVVSNVYDEIVPGYTVMFVFFLVNLMARSFLYERDLGTLRRLRTTPVRPTSILIGKTLPFYLISLAQTAILFLTGKALFGMEWGPRPWLLLPIVLACSAAATGLGLLVATLVDSEAQVSAYATSTVILLAGISGCFMPRDWLPESVQTLSLATPHAWALIGYDQVLATPRPDAGRVFECAGALCAFAAVFLALGAWRFGRRTV</sequence>
<accession>A0A517PFL9</accession>
<feature type="compositionally biased region" description="Pro residues" evidence="9">
    <location>
        <begin position="75"/>
        <end position="89"/>
    </location>
</feature>
<comment type="subcellular location">
    <subcellularLocation>
        <location evidence="1 8">Cell membrane</location>
        <topology evidence="1 8">Multi-pass membrane protein</topology>
    </subcellularLocation>
</comment>
<evidence type="ECO:0000313" key="11">
    <source>
        <dbReference type="EMBL" id="QDT18170.1"/>
    </source>
</evidence>
<keyword evidence="4 8" id="KW-1003">Cell membrane</keyword>
<evidence type="ECO:0000256" key="3">
    <source>
        <dbReference type="ARBA" id="ARBA00022448"/>
    </source>
</evidence>
<dbReference type="KEGG" id="acaf:CA12_43110"/>
<evidence type="ECO:0000256" key="1">
    <source>
        <dbReference type="ARBA" id="ARBA00004651"/>
    </source>
</evidence>
<feature type="region of interest" description="Disordered" evidence="9">
    <location>
        <begin position="70"/>
        <end position="89"/>
    </location>
</feature>
<feature type="transmembrane region" description="Helical" evidence="8">
    <location>
        <begin position="316"/>
        <end position="337"/>
    </location>
</feature>
<dbReference type="GO" id="GO:0140359">
    <property type="term" value="F:ABC-type transporter activity"/>
    <property type="evidence" value="ECO:0007669"/>
    <property type="project" value="InterPro"/>
</dbReference>
<dbReference type="PANTHER" id="PTHR30294">
    <property type="entry name" value="MEMBRANE COMPONENT OF ABC TRANSPORTER YHHJ-RELATED"/>
    <property type="match status" value="1"/>
</dbReference>
<keyword evidence="6 8" id="KW-1133">Transmembrane helix</keyword>
<feature type="transmembrane region" description="Helical" evidence="8">
    <location>
        <begin position="21"/>
        <end position="40"/>
    </location>
</feature>
<feature type="domain" description="ABC transmembrane type-2" evidence="10">
    <location>
        <begin position="222"/>
        <end position="465"/>
    </location>
</feature>
<comment type="similarity">
    <text evidence="2 8">Belongs to the ABC-2 integral membrane protein family.</text>
</comment>
<feature type="transmembrane region" description="Helical" evidence="8">
    <location>
        <begin position="352"/>
        <end position="375"/>
    </location>
</feature>
<evidence type="ECO:0000256" key="8">
    <source>
        <dbReference type="RuleBase" id="RU361157"/>
    </source>
</evidence>
<evidence type="ECO:0000256" key="9">
    <source>
        <dbReference type="SAM" id="MobiDB-lite"/>
    </source>
</evidence>
<dbReference type="Proteomes" id="UP000318741">
    <property type="component" value="Chromosome"/>
</dbReference>
<protein>
    <recommendedName>
        <fullName evidence="8">Transport permease protein</fullName>
    </recommendedName>
</protein>
<evidence type="ECO:0000256" key="6">
    <source>
        <dbReference type="ARBA" id="ARBA00022989"/>
    </source>
</evidence>
<feature type="transmembrane region" description="Helical" evidence="8">
    <location>
        <begin position="444"/>
        <end position="463"/>
    </location>
</feature>
<dbReference type="Pfam" id="PF01061">
    <property type="entry name" value="ABC2_membrane"/>
    <property type="match status" value="1"/>
</dbReference>
<dbReference type="OrthoDB" id="3078158at2"/>
<keyword evidence="12" id="KW-1185">Reference proteome</keyword>
<keyword evidence="3 8" id="KW-0813">Transport</keyword>
<dbReference type="InterPro" id="IPR013525">
    <property type="entry name" value="ABC2_TM"/>
</dbReference>
<keyword evidence="7 8" id="KW-0472">Membrane</keyword>
<feature type="transmembrane region" description="Helical" evidence="8">
    <location>
        <begin position="382"/>
        <end position="403"/>
    </location>
</feature>
<gene>
    <name evidence="11" type="ORF">CA12_43110</name>
</gene>
<dbReference type="GO" id="GO:0005886">
    <property type="term" value="C:plasma membrane"/>
    <property type="evidence" value="ECO:0007669"/>
    <property type="project" value="UniProtKB-SubCell"/>
</dbReference>
<organism evidence="11 12">
    <name type="scientific">Alienimonas californiensis</name>
    <dbReference type="NCBI Taxonomy" id="2527989"/>
    <lineage>
        <taxon>Bacteria</taxon>
        <taxon>Pseudomonadati</taxon>
        <taxon>Planctomycetota</taxon>
        <taxon>Planctomycetia</taxon>
        <taxon>Planctomycetales</taxon>
        <taxon>Planctomycetaceae</taxon>
        <taxon>Alienimonas</taxon>
    </lineage>
</organism>
<dbReference type="PANTHER" id="PTHR30294:SF38">
    <property type="entry name" value="TRANSPORT PERMEASE PROTEIN"/>
    <property type="match status" value="1"/>
</dbReference>
<feature type="transmembrane region" description="Helical" evidence="8">
    <location>
        <begin position="275"/>
        <end position="295"/>
    </location>
</feature>
<dbReference type="PROSITE" id="PS51012">
    <property type="entry name" value="ABC_TM2"/>
    <property type="match status" value="1"/>
</dbReference>
<dbReference type="InterPro" id="IPR051449">
    <property type="entry name" value="ABC-2_transporter_component"/>
</dbReference>
<evidence type="ECO:0000256" key="2">
    <source>
        <dbReference type="ARBA" id="ARBA00007783"/>
    </source>
</evidence>